<dbReference type="InterPro" id="IPR051531">
    <property type="entry name" value="N-acetyltransferase"/>
</dbReference>
<dbReference type="EMBL" id="ML992662">
    <property type="protein sequence ID" value="KAF2217692.1"/>
    <property type="molecule type" value="Genomic_DNA"/>
</dbReference>
<evidence type="ECO:0000259" key="1">
    <source>
        <dbReference type="Pfam" id="PF13302"/>
    </source>
</evidence>
<dbReference type="AlphaFoldDB" id="A0A6A6FW43"/>
<dbReference type="Proteomes" id="UP000799539">
    <property type="component" value="Unassembled WGS sequence"/>
</dbReference>
<protein>
    <recommendedName>
        <fullName evidence="1">N-acetyltransferase domain-containing protein</fullName>
    </recommendedName>
</protein>
<accession>A0A6A6FW43</accession>
<dbReference type="Gene3D" id="3.40.630.30">
    <property type="match status" value="1"/>
</dbReference>
<dbReference type="GO" id="GO:0016747">
    <property type="term" value="F:acyltransferase activity, transferring groups other than amino-acyl groups"/>
    <property type="evidence" value="ECO:0007669"/>
    <property type="project" value="InterPro"/>
</dbReference>
<dbReference type="PANTHER" id="PTHR43792:SF16">
    <property type="entry name" value="N-ACETYLTRANSFERASE DOMAIN-CONTAINING PROTEIN"/>
    <property type="match status" value="1"/>
</dbReference>
<name>A0A6A6FW43_9PEZI</name>
<dbReference type="OrthoDB" id="630895at2759"/>
<dbReference type="InterPro" id="IPR016181">
    <property type="entry name" value="Acyl_CoA_acyltransferase"/>
</dbReference>
<evidence type="ECO:0000313" key="2">
    <source>
        <dbReference type="EMBL" id="KAF2217692.1"/>
    </source>
</evidence>
<dbReference type="SUPFAM" id="SSF55729">
    <property type="entry name" value="Acyl-CoA N-acyltransferases (Nat)"/>
    <property type="match status" value="1"/>
</dbReference>
<proteinExistence type="predicted"/>
<feature type="domain" description="N-acetyltransferase" evidence="1">
    <location>
        <begin position="24"/>
        <end position="175"/>
    </location>
</feature>
<dbReference type="InterPro" id="IPR000182">
    <property type="entry name" value="GNAT_dom"/>
</dbReference>
<reference evidence="2" key="1">
    <citation type="journal article" date="2020" name="Stud. Mycol.">
        <title>101 Dothideomycetes genomes: a test case for predicting lifestyles and emergence of pathogens.</title>
        <authorList>
            <person name="Haridas S."/>
            <person name="Albert R."/>
            <person name="Binder M."/>
            <person name="Bloem J."/>
            <person name="Labutti K."/>
            <person name="Salamov A."/>
            <person name="Andreopoulos B."/>
            <person name="Baker S."/>
            <person name="Barry K."/>
            <person name="Bills G."/>
            <person name="Bluhm B."/>
            <person name="Cannon C."/>
            <person name="Castanera R."/>
            <person name="Culley D."/>
            <person name="Daum C."/>
            <person name="Ezra D."/>
            <person name="Gonzalez J."/>
            <person name="Henrissat B."/>
            <person name="Kuo A."/>
            <person name="Liang C."/>
            <person name="Lipzen A."/>
            <person name="Lutzoni F."/>
            <person name="Magnuson J."/>
            <person name="Mondo S."/>
            <person name="Nolan M."/>
            <person name="Ohm R."/>
            <person name="Pangilinan J."/>
            <person name="Park H.-J."/>
            <person name="Ramirez L."/>
            <person name="Alfaro M."/>
            <person name="Sun H."/>
            <person name="Tritt A."/>
            <person name="Yoshinaga Y."/>
            <person name="Zwiers L.-H."/>
            <person name="Turgeon B."/>
            <person name="Goodwin S."/>
            <person name="Spatafora J."/>
            <person name="Crous P."/>
            <person name="Grigoriev I."/>
        </authorList>
    </citation>
    <scope>NUCLEOTIDE SEQUENCE</scope>
    <source>
        <strain evidence="2">SCOH1-5</strain>
    </source>
</reference>
<organism evidence="2 3">
    <name type="scientific">Cercospora zeae-maydis SCOH1-5</name>
    <dbReference type="NCBI Taxonomy" id="717836"/>
    <lineage>
        <taxon>Eukaryota</taxon>
        <taxon>Fungi</taxon>
        <taxon>Dikarya</taxon>
        <taxon>Ascomycota</taxon>
        <taxon>Pezizomycotina</taxon>
        <taxon>Dothideomycetes</taxon>
        <taxon>Dothideomycetidae</taxon>
        <taxon>Mycosphaerellales</taxon>
        <taxon>Mycosphaerellaceae</taxon>
        <taxon>Cercospora</taxon>
    </lineage>
</organism>
<dbReference type="PANTHER" id="PTHR43792">
    <property type="entry name" value="GNAT FAMILY, PUTATIVE (AFU_ORTHOLOGUE AFUA_3G00765)-RELATED-RELATED"/>
    <property type="match status" value="1"/>
</dbReference>
<dbReference type="Pfam" id="PF13302">
    <property type="entry name" value="Acetyltransf_3"/>
    <property type="match status" value="1"/>
</dbReference>
<sequence>MDAEFHIASPRLYISHLLASNDTHCDFLVQLWNTPEFIKTCGQTKVRTREDARNEISGRFLEDHTRNGYGMYLVSLRESSEDAENNQSKSFREIADQLKPIGTVSLMRGKPPTGFTAPDLGFAILPEEMRKGYAREASQALMNYAESALGVPEILGLFNPENKASEAVFRSLRFQDCGVKNLNEFGGLPVAIWVKAGMSKDITVYGLK</sequence>
<evidence type="ECO:0000313" key="3">
    <source>
        <dbReference type="Proteomes" id="UP000799539"/>
    </source>
</evidence>
<keyword evidence="3" id="KW-1185">Reference proteome</keyword>
<gene>
    <name evidence="2" type="ORF">CERZMDRAFT_30537</name>
</gene>